<organism evidence="2">
    <name type="scientific">Rhizophora mucronata</name>
    <name type="common">Asiatic mangrove</name>
    <dbReference type="NCBI Taxonomy" id="61149"/>
    <lineage>
        <taxon>Eukaryota</taxon>
        <taxon>Viridiplantae</taxon>
        <taxon>Streptophyta</taxon>
        <taxon>Embryophyta</taxon>
        <taxon>Tracheophyta</taxon>
        <taxon>Spermatophyta</taxon>
        <taxon>Magnoliopsida</taxon>
        <taxon>eudicotyledons</taxon>
        <taxon>Gunneridae</taxon>
        <taxon>Pentapetalae</taxon>
        <taxon>rosids</taxon>
        <taxon>fabids</taxon>
        <taxon>Malpighiales</taxon>
        <taxon>Rhizophoraceae</taxon>
        <taxon>Rhizophora</taxon>
    </lineage>
</organism>
<feature type="region of interest" description="Disordered" evidence="1">
    <location>
        <begin position="1"/>
        <end position="37"/>
    </location>
</feature>
<proteinExistence type="predicted"/>
<dbReference type="EMBL" id="GGEC01019581">
    <property type="protein sequence ID" value="MBX00065.1"/>
    <property type="molecule type" value="Transcribed_RNA"/>
</dbReference>
<protein>
    <submittedName>
        <fullName evidence="2">Uncharacterized protein</fullName>
    </submittedName>
</protein>
<accession>A0A2P2K2W0</accession>
<reference evidence="2" key="1">
    <citation type="submission" date="2018-02" db="EMBL/GenBank/DDBJ databases">
        <title>Rhizophora mucronata_Transcriptome.</title>
        <authorList>
            <person name="Meera S.P."/>
            <person name="Sreeshan A."/>
            <person name="Augustine A."/>
        </authorList>
    </citation>
    <scope>NUCLEOTIDE SEQUENCE</scope>
    <source>
        <tissue evidence="2">Leaf</tissue>
    </source>
</reference>
<dbReference type="AlphaFoldDB" id="A0A2P2K2W0"/>
<feature type="compositionally biased region" description="Basic and acidic residues" evidence="1">
    <location>
        <begin position="1"/>
        <end position="18"/>
    </location>
</feature>
<sequence length="37" mass="4442">MDGKVQITELEKARDTTERRRRKWQSARPQSLEEKAL</sequence>
<name>A0A2P2K2W0_RHIMU</name>
<evidence type="ECO:0000313" key="2">
    <source>
        <dbReference type="EMBL" id="MBX00065.1"/>
    </source>
</evidence>
<evidence type="ECO:0000256" key="1">
    <source>
        <dbReference type="SAM" id="MobiDB-lite"/>
    </source>
</evidence>